<reference evidence="3" key="1">
    <citation type="journal article" date="2014" name="BMC Genomics">
        <title>Genome characteristics reveal the impact of lichenization on lichen-forming fungus Endocarpon pusillum Hedwig (Verrucariales, Ascomycota).</title>
        <authorList>
            <person name="Wang Y.-Y."/>
            <person name="Liu B."/>
            <person name="Zhang X.-Y."/>
            <person name="Zhou Q.-M."/>
            <person name="Zhang T."/>
            <person name="Li H."/>
            <person name="Yu Y.-F."/>
            <person name="Zhang X.-L."/>
            <person name="Hao X.-Y."/>
            <person name="Wang M."/>
            <person name="Wang L."/>
            <person name="Wei J.-C."/>
        </authorList>
    </citation>
    <scope>NUCLEOTIDE SEQUENCE [LARGE SCALE GENOMIC DNA]</scope>
    <source>
        <strain evidence="3">Z07020 / HMAS-L-300199</strain>
    </source>
</reference>
<feature type="transmembrane region" description="Helical" evidence="1">
    <location>
        <begin position="182"/>
        <end position="203"/>
    </location>
</feature>
<dbReference type="OMA" id="NINMFAH"/>
<keyword evidence="1" id="KW-0472">Membrane</keyword>
<dbReference type="HOGENOM" id="CLU_1199819_0_0_1"/>
<dbReference type="EMBL" id="KE720942">
    <property type="protein sequence ID" value="ERF73562.1"/>
    <property type="molecule type" value="Genomic_DNA"/>
</dbReference>
<name>U1G802_ENDPU</name>
<evidence type="ECO:0000313" key="2">
    <source>
        <dbReference type="EMBL" id="ERF73562.1"/>
    </source>
</evidence>
<evidence type="ECO:0000256" key="1">
    <source>
        <dbReference type="SAM" id="Phobius"/>
    </source>
</evidence>
<dbReference type="GeneID" id="19242378"/>
<protein>
    <submittedName>
        <fullName evidence="2">Uncharacterized protein</fullName>
    </submittedName>
</protein>
<dbReference type="OrthoDB" id="3788365at2759"/>
<proteinExistence type="predicted"/>
<feature type="transmembrane region" description="Helical" evidence="1">
    <location>
        <begin position="155"/>
        <end position="176"/>
    </location>
</feature>
<keyword evidence="1" id="KW-0812">Transmembrane</keyword>
<keyword evidence="1" id="KW-1133">Transmembrane helix</keyword>
<dbReference type="eggNOG" id="ENOG502SRXT">
    <property type="taxonomic scope" value="Eukaryota"/>
</dbReference>
<sequence length="231" mass="26075">MAYQPLSTSSKNPSQAIYLYTPPLRHDPVNGNLKNNINMFAHWAVCIQGVCYELTGEHEGYQWKLEQDWRRTRQLQDQQPQHVGYMTMPYTPAIIHKVASQVWNKTFQRKYIYDEQNCQAFVRYLLDLIADPETKANLPQFFDKWVKTVGVTRDVTLLGIVGAASLIGVGLVTAAVDMGSTATAGFALTGQMACSSLAAVFHMRDRKAKHIKKAQKEIAEELDRNIIQVNG</sequence>
<evidence type="ECO:0000313" key="3">
    <source>
        <dbReference type="Proteomes" id="UP000019373"/>
    </source>
</evidence>
<gene>
    <name evidence="2" type="ORF">EPUS_07496</name>
</gene>
<dbReference type="AlphaFoldDB" id="U1G802"/>
<dbReference type="Proteomes" id="UP000019373">
    <property type="component" value="Unassembled WGS sequence"/>
</dbReference>
<dbReference type="RefSeq" id="XP_007800764.1">
    <property type="nucleotide sequence ID" value="XM_007802573.1"/>
</dbReference>
<accession>U1G802</accession>
<keyword evidence="3" id="KW-1185">Reference proteome</keyword>
<organism evidence="2 3">
    <name type="scientific">Endocarpon pusillum (strain Z07020 / HMAS-L-300199)</name>
    <name type="common">Lichen-forming fungus</name>
    <dbReference type="NCBI Taxonomy" id="1263415"/>
    <lineage>
        <taxon>Eukaryota</taxon>
        <taxon>Fungi</taxon>
        <taxon>Dikarya</taxon>
        <taxon>Ascomycota</taxon>
        <taxon>Pezizomycotina</taxon>
        <taxon>Eurotiomycetes</taxon>
        <taxon>Chaetothyriomycetidae</taxon>
        <taxon>Verrucariales</taxon>
        <taxon>Verrucariaceae</taxon>
        <taxon>Endocarpon</taxon>
    </lineage>
</organism>